<keyword evidence="6" id="KW-1185">Reference proteome</keyword>
<evidence type="ECO:0000256" key="3">
    <source>
        <dbReference type="ARBA" id="ARBA00022737"/>
    </source>
</evidence>
<protein>
    <submittedName>
        <fullName evidence="5">Uncharacterized protein</fullName>
    </submittedName>
</protein>
<reference evidence="5 6" key="1">
    <citation type="submission" date="2024-03" db="EMBL/GenBank/DDBJ databases">
        <title>Adaptation during the transition from Ophiocordyceps entomopathogen to insect associate is accompanied by gene loss and intensified selection.</title>
        <authorList>
            <person name="Ward C.M."/>
            <person name="Onetto C.A."/>
            <person name="Borneman A.R."/>
        </authorList>
    </citation>
    <scope>NUCLEOTIDE SEQUENCE [LARGE SCALE GENOMIC DNA]</scope>
    <source>
        <strain evidence="5">AWRI1</strain>
        <tissue evidence="5">Single Adult Female</tissue>
    </source>
</reference>
<keyword evidence="1" id="KW-0433">Leucine-rich repeat</keyword>
<dbReference type="SUPFAM" id="SSF52058">
    <property type="entry name" value="L domain-like"/>
    <property type="match status" value="1"/>
</dbReference>
<gene>
    <name evidence="5" type="ORF">V9T40_000899</name>
</gene>
<dbReference type="AlphaFoldDB" id="A0AAN9Y232"/>
<feature type="region of interest" description="Disordered" evidence="4">
    <location>
        <begin position="586"/>
        <end position="611"/>
    </location>
</feature>
<evidence type="ECO:0000256" key="1">
    <source>
        <dbReference type="ARBA" id="ARBA00022614"/>
    </source>
</evidence>
<dbReference type="InterPro" id="IPR001611">
    <property type="entry name" value="Leu-rich_rpt"/>
</dbReference>
<organism evidence="5 6">
    <name type="scientific">Parthenolecanium corni</name>
    <dbReference type="NCBI Taxonomy" id="536013"/>
    <lineage>
        <taxon>Eukaryota</taxon>
        <taxon>Metazoa</taxon>
        <taxon>Ecdysozoa</taxon>
        <taxon>Arthropoda</taxon>
        <taxon>Hexapoda</taxon>
        <taxon>Insecta</taxon>
        <taxon>Pterygota</taxon>
        <taxon>Neoptera</taxon>
        <taxon>Paraneoptera</taxon>
        <taxon>Hemiptera</taxon>
        <taxon>Sternorrhyncha</taxon>
        <taxon>Coccoidea</taxon>
        <taxon>Coccidae</taxon>
        <taxon>Parthenolecanium</taxon>
    </lineage>
</organism>
<keyword evidence="3" id="KW-0677">Repeat</keyword>
<accession>A0AAN9Y232</accession>
<sequence>MKWKRTSADREAKLNESLLLNRVHDDDEEEFSESNPLVRAAFCVFQQDSHLIRAEQFLPQIEALTILYGRDTINKTIEYELSEFEDLLALDIQGYENMGSSPDADVSLHSNALRDLQNLRHLNVEHVFLFPNPNTTSDEGPTIDENYPSFEQLEQRRSELEQRRSKVNLQLIAEPGPPLSYDEYSHDVGHTEELRSNITFVLSDDAKIVPYEQFKKQQHLISTFSHLSNLRSLRLYRCHLETITWDMFKDLSSLQMLSLEGNNLVEIPKLAFISMPYLKTLVLSNNRLLHLGWESLAGLFELEHLDLSANNLHHLSETTFAPLPALKYMDLRGNPVETIYSNTFEVMNSTQNLFLGSDKPLNIHANAFKGLAFLQKLVINGLRVESLDGDLLRGMPKLKYLEINGKVDNIDFNAFTDSLELEVLILRNCSLRYVSVDAFFALFDLKVLDLSWNQLEMLAPGVFDQLDSLNDLILSNNRFVELPNVLDGLHHVKMIRLEHNPWNCSCDMANWRSLKWNKVKERREVDLPCTYKYDKIPCQTRVEDFYAMSASVMPRCFTPVELEGFSIQYVLNKKLKCQVKRKKYEETTKVHPSAEPALSGNPKGKGKGQRVHPMYKIAAERDSRLAKNENYESDENVDNNLHDLGQFINPVGSAYNGALD</sequence>
<dbReference type="InterPro" id="IPR050328">
    <property type="entry name" value="Dev_Immune_Receptor"/>
</dbReference>
<name>A0AAN9Y232_9HEMI</name>
<dbReference type="InterPro" id="IPR003591">
    <property type="entry name" value="Leu-rich_rpt_typical-subtyp"/>
</dbReference>
<evidence type="ECO:0000313" key="5">
    <source>
        <dbReference type="EMBL" id="KAK7580270.1"/>
    </source>
</evidence>
<dbReference type="PANTHER" id="PTHR24373">
    <property type="entry name" value="SLIT RELATED LEUCINE-RICH REPEAT NEURONAL PROTEIN"/>
    <property type="match status" value="1"/>
</dbReference>
<dbReference type="EMBL" id="JBBCAQ010000034">
    <property type="protein sequence ID" value="KAK7580270.1"/>
    <property type="molecule type" value="Genomic_DNA"/>
</dbReference>
<evidence type="ECO:0000256" key="4">
    <source>
        <dbReference type="SAM" id="MobiDB-lite"/>
    </source>
</evidence>
<dbReference type="InterPro" id="IPR032675">
    <property type="entry name" value="LRR_dom_sf"/>
</dbReference>
<dbReference type="Gene3D" id="3.80.10.10">
    <property type="entry name" value="Ribonuclease Inhibitor"/>
    <property type="match status" value="2"/>
</dbReference>
<comment type="caution">
    <text evidence="5">The sequence shown here is derived from an EMBL/GenBank/DDBJ whole genome shotgun (WGS) entry which is preliminary data.</text>
</comment>
<dbReference type="PANTHER" id="PTHR24373:SF275">
    <property type="entry name" value="TIR DOMAIN-CONTAINING PROTEIN"/>
    <property type="match status" value="1"/>
</dbReference>
<dbReference type="PROSITE" id="PS51450">
    <property type="entry name" value="LRR"/>
    <property type="match status" value="2"/>
</dbReference>
<evidence type="ECO:0000313" key="6">
    <source>
        <dbReference type="Proteomes" id="UP001367676"/>
    </source>
</evidence>
<keyword evidence="2" id="KW-0732">Signal</keyword>
<dbReference type="SMART" id="SM00369">
    <property type="entry name" value="LRR_TYP"/>
    <property type="match status" value="8"/>
</dbReference>
<proteinExistence type="predicted"/>
<evidence type="ECO:0000256" key="2">
    <source>
        <dbReference type="ARBA" id="ARBA00022729"/>
    </source>
</evidence>
<dbReference type="Pfam" id="PF13855">
    <property type="entry name" value="LRR_8"/>
    <property type="match status" value="3"/>
</dbReference>
<dbReference type="Proteomes" id="UP001367676">
    <property type="component" value="Unassembled WGS sequence"/>
</dbReference>